<comment type="caution">
    <text evidence="1">The sequence shown here is derived from an EMBL/GenBank/DDBJ whole genome shotgun (WGS) entry which is preliminary data.</text>
</comment>
<proteinExistence type="predicted"/>
<organism evidence="1 2">
    <name type="scientific">Parelaphostrongylus tenuis</name>
    <name type="common">Meningeal worm</name>
    <dbReference type="NCBI Taxonomy" id="148309"/>
    <lineage>
        <taxon>Eukaryota</taxon>
        <taxon>Metazoa</taxon>
        <taxon>Ecdysozoa</taxon>
        <taxon>Nematoda</taxon>
        <taxon>Chromadorea</taxon>
        <taxon>Rhabditida</taxon>
        <taxon>Rhabditina</taxon>
        <taxon>Rhabditomorpha</taxon>
        <taxon>Strongyloidea</taxon>
        <taxon>Metastrongylidae</taxon>
        <taxon>Parelaphostrongylus</taxon>
    </lineage>
</organism>
<name>A0AAD5QL43_PARTN</name>
<reference evidence="1" key="1">
    <citation type="submission" date="2021-06" db="EMBL/GenBank/DDBJ databases">
        <title>Parelaphostrongylus tenuis whole genome reference sequence.</title>
        <authorList>
            <person name="Garwood T.J."/>
            <person name="Larsen P.A."/>
            <person name="Fountain-Jones N.M."/>
            <person name="Garbe J.R."/>
            <person name="Macchietto M.G."/>
            <person name="Kania S.A."/>
            <person name="Gerhold R.W."/>
            <person name="Richards J.E."/>
            <person name="Wolf T.M."/>
        </authorList>
    </citation>
    <scope>NUCLEOTIDE SEQUENCE</scope>
    <source>
        <strain evidence="1">MNPRO001-30</strain>
        <tissue evidence="1">Meninges</tissue>
    </source>
</reference>
<dbReference type="Proteomes" id="UP001196413">
    <property type="component" value="Unassembled WGS sequence"/>
</dbReference>
<accession>A0AAD5QL43</accession>
<gene>
    <name evidence="1" type="ORF">KIN20_010068</name>
</gene>
<evidence type="ECO:0000313" key="2">
    <source>
        <dbReference type="Proteomes" id="UP001196413"/>
    </source>
</evidence>
<protein>
    <submittedName>
        <fullName evidence="1">Uncharacterized protein</fullName>
    </submittedName>
</protein>
<keyword evidence="2" id="KW-1185">Reference proteome</keyword>
<evidence type="ECO:0000313" key="1">
    <source>
        <dbReference type="EMBL" id="KAJ1353439.1"/>
    </source>
</evidence>
<sequence>MNTFASHVIYNVLQHPDANPSTVAGHEDIYRKTQEIGEEYDPPLPNLRRSYAVGEVGDRHVVPEPDHPLRSP</sequence>
<dbReference type="AlphaFoldDB" id="A0AAD5QL43"/>
<dbReference type="EMBL" id="JAHQIW010001713">
    <property type="protein sequence ID" value="KAJ1353439.1"/>
    <property type="molecule type" value="Genomic_DNA"/>
</dbReference>